<protein>
    <submittedName>
        <fullName evidence="2">Uncharacterized protein</fullName>
    </submittedName>
</protein>
<dbReference type="RefSeq" id="WP_014460362.1">
    <property type="nucleotide sequence ID" value="NC_017138.1"/>
</dbReference>
<accession>A0A8D3X043</accession>
<organism evidence="2 3">
    <name type="scientific">Priestia megaterium (strain WSH-002)</name>
    <name type="common">Bacillus megaterium</name>
    <dbReference type="NCBI Taxonomy" id="1006007"/>
    <lineage>
        <taxon>Bacteria</taxon>
        <taxon>Bacillati</taxon>
        <taxon>Bacillota</taxon>
        <taxon>Bacilli</taxon>
        <taxon>Bacillales</taxon>
        <taxon>Bacillaceae</taxon>
        <taxon>Priestia</taxon>
    </lineage>
</organism>
<proteinExistence type="predicted"/>
<evidence type="ECO:0000313" key="2">
    <source>
        <dbReference type="EMBL" id="AEN90049.1"/>
    </source>
</evidence>
<evidence type="ECO:0000256" key="1">
    <source>
        <dbReference type="SAM" id="Coils"/>
    </source>
</evidence>
<evidence type="ECO:0000313" key="3">
    <source>
        <dbReference type="Proteomes" id="UP000001283"/>
    </source>
</evidence>
<feature type="coiled-coil region" evidence="1">
    <location>
        <begin position="42"/>
        <end position="90"/>
    </location>
</feature>
<gene>
    <name evidence="2" type="ORF">BMWSH_3167</name>
</gene>
<reference evidence="2 3" key="1">
    <citation type="journal article" date="2011" name="J. Bacteriol.">
        <title>Complete genome sequence of the industrial strain Bacillus megaterium WSH-002.</title>
        <authorList>
            <person name="Liu L."/>
            <person name="Li Y."/>
            <person name="Zhang J."/>
            <person name="Zou W."/>
            <person name="Zhou Z."/>
            <person name="Liu J."/>
            <person name="Li X."/>
            <person name="Wang L."/>
            <person name="Chen J."/>
        </authorList>
    </citation>
    <scope>NUCLEOTIDE SEQUENCE [LARGE SCALE GENOMIC DNA]</scope>
    <source>
        <strain evidence="2 3">WSH-002</strain>
    </source>
</reference>
<keyword evidence="1" id="KW-0175">Coiled coil</keyword>
<dbReference type="KEGG" id="bmh:BMWSH_3167"/>
<sequence length="102" mass="12546">MNPYYFNSGYIPQQVDYSVQQYYPPYVPQHEEYDERQQLQNLGGFERRIRALERQNEEQVREITRLNRVVERHTDRINRLNQRLRNVERRLNIPFTASQDGF</sequence>
<dbReference type="Proteomes" id="UP000001283">
    <property type="component" value="Chromosome"/>
</dbReference>
<dbReference type="EMBL" id="CP003017">
    <property type="protein sequence ID" value="AEN90049.1"/>
    <property type="molecule type" value="Genomic_DNA"/>
</dbReference>
<name>A0A8D3X043_PRIMW</name>
<dbReference type="AlphaFoldDB" id="A0A8D3X043"/>